<dbReference type="HAMAP" id="MF_00042">
    <property type="entry name" value="RNase_H"/>
    <property type="match status" value="1"/>
</dbReference>
<dbReference type="CDD" id="cd09278">
    <property type="entry name" value="RNase_HI_prokaryote_like"/>
    <property type="match status" value="1"/>
</dbReference>
<evidence type="ECO:0000259" key="11">
    <source>
        <dbReference type="PROSITE" id="PS50879"/>
    </source>
</evidence>
<dbReference type="InterPro" id="IPR036397">
    <property type="entry name" value="RNaseH_sf"/>
</dbReference>
<comment type="function">
    <text evidence="10">Endonuclease that specifically degrades the RNA of RNA-DNA hybrids.</text>
</comment>
<evidence type="ECO:0000256" key="4">
    <source>
        <dbReference type="ARBA" id="ARBA00012180"/>
    </source>
</evidence>
<feature type="binding site" evidence="10">
    <location>
        <position position="22"/>
    </location>
    <ligand>
        <name>Mg(2+)</name>
        <dbReference type="ChEBI" id="CHEBI:18420"/>
        <label>1</label>
    </ligand>
</feature>
<dbReference type="Pfam" id="PF00075">
    <property type="entry name" value="RNase_H"/>
    <property type="match status" value="1"/>
</dbReference>
<evidence type="ECO:0000256" key="6">
    <source>
        <dbReference type="ARBA" id="ARBA00022723"/>
    </source>
</evidence>
<dbReference type="NCBIfam" id="NF001236">
    <property type="entry name" value="PRK00203.1"/>
    <property type="match status" value="1"/>
</dbReference>
<keyword evidence="10" id="KW-0963">Cytoplasm</keyword>
<dbReference type="SUPFAM" id="SSF53098">
    <property type="entry name" value="Ribonuclease H-like"/>
    <property type="match status" value="1"/>
</dbReference>
<dbReference type="GO" id="GO:0004523">
    <property type="term" value="F:RNA-DNA hybrid ribonuclease activity"/>
    <property type="evidence" value="ECO:0007669"/>
    <property type="project" value="UniProtKB-UniRule"/>
</dbReference>
<keyword evidence="7 10" id="KW-0255">Endonuclease</keyword>
<dbReference type="EC" id="3.1.26.4" evidence="4 10"/>
<feature type="domain" description="RNase H type-1" evidence="11">
    <location>
        <begin position="13"/>
        <end position="165"/>
    </location>
</feature>
<reference evidence="12" key="1">
    <citation type="submission" date="2023-03" db="EMBL/GenBank/DDBJ databases">
        <title>Andean soil-derived lignocellulolytic bacterial consortium as a source of novel taxa and putative plastic-active enzymes.</title>
        <authorList>
            <person name="Diaz-Garcia L."/>
            <person name="Chuvochina M."/>
            <person name="Feuerriegel G."/>
            <person name="Bunk B."/>
            <person name="Sproer C."/>
            <person name="Streit W.R."/>
            <person name="Rodriguez L.M."/>
            <person name="Overmann J."/>
            <person name="Jimenez D.J."/>
        </authorList>
    </citation>
    <scope>NUCLEOTIDE SEQUENCE</scope>
    <source>
        <strain evidence="12">MAG 4196</strain>
    </source>
</reference>
<comment type="cofactor">
    <cofactor evidence="10">
        <name>Mg(2+)</name>
        <dbReference type="ChEBI" id="CHEBI:18420"/>
    </cofactor>
    <text evidence="10">Binds 1 Mg(2+) ion per subunit. May bind a second metal ion at a regulatory site, or after substrate binding.</text>
</comment>
<keyword evidence="8 10" id="KW-0378">Hydrolase</keyword>
<dbReference type="Gene3D" id="3.30.420.10">
    <property type="entry name" value="Ribonuclease H-like superfamily/Ribonuclease H"/>
    <property type="match status" value="1"/>
</dbReference>
<sequence>MSASDNGIAMPPSYTDYSIHTDGACSGNPGPGGWGAIIIHWDGSNPAHRQEHCGGLPATTNNQMELTAAIHGIGLLATSEGFDPALPIKVHSDSEYVVLGMSTRLEKWKANGWRTSDKKPVKNRELWEKLDQTVQGLDIEWLWTKGHAGNLLNERADALAREGMDPFLAAA</sequence>
<evidence type="ECO:0000256" key="5">
    <source>
        <dbReference type="ARBA" id="ARBA00022722"/>
    </source>
</evidence>
<keyword evidence="6 10" id="KW-0479">Metal-binding</keyword>
<feature type="binding site" evidence="10">
    <location>
        <position position="65"/>
    </location>
    <ligand>
        <name>Mg(2+)</name>
        <dbReference type="ChEBI" id="CHEBI:18420"/>
        <label>1</label>
    </ligand>
</feature>
<dbReference type="Proteomes" id="UP001217476">
    <property type="component" value="Chromosome"/>
</dbReference>
<accession>A0AAJ6B090</accession>
<dbReference type="AlphaFoldDB" id="A0AAJ6B090"/>
<comment type="catalytic activity">
    <reaction evidence="1 10">
        <text>Endonucleolytic cleavage to 5'-phosphomonoester.</text>
        <dbReference type="EC" id="3.1.26.4"/>
    </reaction>
</comment>
<dbReference type="InterPro" id="IPR050092">
    <property type="entry name" value="RNase_H"/>
</dbReference>
<dbReference type="InterPro" id="IPR002156">
    <property type="entry name" value="RNaseH_domain"/>
</dbReference>
<feature type="binding site" evidence="10">
    <location>
        <position position="93"/>
    </location>
    <ligand>
        <name>Mg(2+)</name>
        <dbReference type="ChEBI" id="CHEBI:18420"/>
        <label>1</label>
    </ligand>
</feature>
<proteinExistence type="inferred from homology"/>
<evidence type="ECO:0000256" key="1">
    <source>
        <dbReference type="ARBA" id="ARBA00000077"/>
    </source>
</evidence>
<feature type="binding site" evidence="10">
    <location>
        <position position="22"/>
    </location>
    <ligand>
        <name>Mg(2+)</name>
        <dbReference type="ChEBI" id="CHEBI:18420"/>
        <label>2</label>
    </ligand>
</feature>
<evidence type="ECO:0000256" key="7">
    <source>
        <dbReference type="ARBA" id="ARBA00022759"/>
    </source>
</evidence>
<dbReference type="GO" id="GO:0005737">
    <property type="term" value="C:cytoplasm"/>
    <property type="evidence" value="ECO:0007669"/>
    <property type="project" value="UniProtKB-SubCell"/>
</dbReference>
<keyword evidence="9 10" id="KW-0460">Magnesium</keyword>
<evidence type="ECO:0000256" key="8">
    <source>
        <dbReference type="ARBA" id="ARBA00022801"/>
    </source>
</evidence>
<dbReference type="InterPro" id="IPR012337">
    <property type="entry name" value="RNaseH-like_sf"/>
</dbReference>
<comment type="subunit">
    <text evidence="3 10">Monomer.</text>
</comment>
<dbReference type="EMBL" id="CP119312">
    <property type="protein sequence ID" value="WEK03278.1"/>
    <property type="molecule type" value="Genomic_DNA"/>
</dbReference>
<dbReference type="GO" id="GO:0043137">
    <property type="term" value="P:DNA replication, removal of RNA primer"/>
    <property type="evidence" value="ECO:0007669"/>
    <property type="project" value="TreeGrafter"/>
</dbReference>
<dbReference type="PROSITE" id="PS50879">
    <property type="entry name" value="RNASE_H_1"/>
    <property type="match status" value="1"/>
</dbReference>
<evidence type="ECO:0000313" key="13">
    <source>
        <dbReference type="Proteomes" id="UP001217476"/>
    </source>
</evidence>
<dbReference type="GO" id="GO:0000287">
    <property type="term" value="F:magnesium ion binding"/>
    <property type="evidence" value="ECO:0007669"/>
    <property type="project" value="UniProtKB-UniRule"/>
</dbReference>
<gene>
    <name evidence="10 12" type="primary">rnhA</name>
    <name evidence="12" type="ORF">P0Y65_13885</name>
</gene>
<dbReference type="PANTHER" id="PTHR10642">
    <property type="entry name" value="RIBONUCLEASE H1"/>
    <property type="match status" value="1"/>
</dbReference>
<organism evidence="12 13">
    <name type="scientific">Candidatus Devosia phytovorans</name>
    <dbReference type="NCBI Taxonomy" id="3121372"/>
    <lineage>
        <taxon>Bacteria</taxon>
        <taxon>Pseudomonadati</taxon>
        <taxon>Pseudomonadota</taxon>
        <taxon>Alphaproteobacteria</taxon>
        <taxon>Hyphomicrobiales</taxon>
        <taxon>Devosiaceae</taxon>
        <taxon>Devosia</taxon>
    </lineage>
</organism>
<evidence type="ECO:0000256" key="10">
    <source>
        <dbReference type="HAMAP-Rule" id="MF_00042"/>
    </source>
</evidence>
<evidence type="ECO:0000256" key="3">
    <source>
        <dbReference type="ARBA" id="ARBA00011245"/>
    </source>
</evidence>
<evidence type="ECO:0000313" key="12">
    <source>
        <dbReference type="EMBL" id="WEK03278.1"/>
    </source>
</evidence>
<comment type="similarity">
    <text evidence="2 10">Belongs to the RNase H family.</text>
</comment>
<evidence type="ECO:0000256" key="9">
    <source>
        <dbReference type="ARBA" id="ARBA00022842"/>
    </source>
</evidence>
<feature type="binding site" evidence="10">
    <location>
        <position position="157"/>
    </location>
    <ligand>
        <name>Mg(2+)</name>
        <dbReference type="ChEBI" id="CHEBI:18420"/>
        <label>2</label>
    </ligand>
</feature>
<protein>
    <recommendedName>
        <fullName evidence="4 10">Ribonuclease H</fullName>
        <shortName evidence="10">RNase H</shortName>
        <ecNumber evidence="4 10">3.1.26.4</ecNumber>
    </recommendedName>
</protein>
<comment type="subcellular location">
    <subcellularLocation>
        <location evidence="10">Cytoplasm</location>
    </subcellularLocation>
</comment>
<dbReference type="PANTHER" id="PTHR10642:SF26">
    <property type="entry name" value="RIBONUCLEASE H1"/>
    <property type="match status" value="1"/>
</dbReference>
<dbReference type="InterPro" id="IPR022892">
    <property type="entry name" value="RNaseHI"/>
</dbReference>
<evidence type="ECO:0000256" key="2">
    <source>
        <dbReference type="ARBA" id="ARBA00005300"/>
    </source>
</evidence>
<name>A0AAJ6B090_9HYPH</name>
<keyword evidence="5 10" id="KW-0540">Nuclease</keyword>
<dbReference type="GO" id="GO:0003676">
    <property type="term" value="F:nucleic acid binding"/>
    <property type="evidence" value="ECO:0007669"/>
    <property type="project" value="InterPro"/>
</dbReference>